<feature type="domain" description="CW-type" evidence="6">
    <location>
        <begin position="790"/>
        <end position="842"/>
    </location>
</feature>
<protein>
    <submittedName>
        <fullName evidence="8">Uncharacterized protein LOC116940990</fullName>
    </submittedName>
</protein>
<keyword evidence="2" id="KW-0863">Zinc-finger</keyword>
<evidence type="ECO:0000256" key="4">
    <source>
        <dbReference type="SAM" id="MobiDB-lite"/>
    </source>
</evidence>
<dbReference type="AlphaFoldDB" id="A0AAJ7SXD3"/>
<name>A0AAJ7SXD3_PETMA</name>
<dbReference type="Gene3D" id="3.30.40.100">
    <property type="match status" value="1"/>
</dbReference>
<keyword evidence="7" id="KW-1185">Reference proteome</keyword>
<evidence type="ECO:0000256" key="2">
    <source>
        <dbReference type="ARBA" id="ARBA00022771"/>
    </source>
</evidence>
<evidence type="ECO:0000256" key="3">
    <source>
        <dbReference type="ARBA" id="ARBA00022833"/>
    </source>
</evidence>
<accession>A0AAJ7SXD3</accession>
<gene>
    <name evidence="8" type="primary">LOC116940990</name>
</gene>
<dbReference type="Pfam" id="PF07496">
    <property type="entry name" value="zf-CW"/>
    <property type="match status" value="1"/>
</dbReference>
<dbReference type="PROSITE" id="PS50888">
    <property type="entry name" value="BHLH"/>
    <property type="match status" value="1"/>
</dbReference>
<organism evidence="7 8">
    <name type="scientific">Petromyzon marinus</name>
    <name type="common">Sea lamprey</name>
    <dbReference type="NCBI Taxonomy" id="7757"/>
    <lineage>
        <taxon>Eukaryota</taxon>
        <taxon>Metazoa</taxon>
        <taxon>Chordata</taxon>
        <taxon>Craniata</taxon>
        <taxon>Vertebrata</taxon>
        <taxon>Cyclostomata</taxon>
        <taxon>Hyperoartia</taxon>
        <taxon>Petromyzontiformes</taxon>
        <taxon>Petromyzontidae</taxon>
        <taxon>Petromyzon</taxon>
    </lineage>
</organism>
<dbReference type="RefSeq" id="XP_032807386.1">
    <property type="nucleotide sequence ID" value="XM_032951495.1"/>
</dbReference>
<evidence type="ECO:0000259" key="5">
    <source>
        <dbReference type="PROSITE" id="PS50888"/>
    </source>
</evidence>
<feature type="region of interest" description="Disordered" evidence="4">
    <location>
        <begin position="448"/>
        <end position="487"/>
    </location>
</feature>
<dbReference type="GeneID" id="116940990"/>
<dbReference type="InterPro" id="IPR011598">
    <property type="entry name" value="bHLH_dom"/>
</dbReference>
<proteinExistence type="predicted"/>
<evidence type="ECO:0000313" key="8">
    <source>
        <dbReference type="RefSeq" id="XP_032807386.1"/>
    </source>
</evidence>
<feature type="compositionally biased region" description="Basic and acidic residues" evidence="4">
    <location>
        <begin position="537"/>
        <end position="546"/>
    </location>
</feature>
<dbReference type="GO" id="GO:0008270">
    <property type="term" value="F:zinc ion binding"/>
    <property type="evidence" value="ECO:0007669"/>
    <property type="project" value="UniProtKB-KW"/>
</dbReference>
<sequence length="854" mass="96212">MLVHHHLLLPKGVSTCANLMEGTSDIDLKQPMHVSMPYCAGTQDLPLMTMDQGNITESYETSYNTKLIDSNCNFKELTFGTYLGVELWKECYSCTHMSMQTNLTMPSPSAGGVCAVLGCREPTDRPENVRETERNIATNRQAGYKSLTFGLGGCKGSGCQCMQPTKLCRTISPIMSDVKDSVSDGGFGQNNVYFDLHVSNAEFYSQNFKEAHNRASKGEFVCFNKDGCDTCTIDDIRFRSVNGENTFEGKTLDCSCSNDGECLCTGPRPDLISHSNKNVIPVYVPMKEYTAREELDACTNIAPHMVHSLSHEWPLNPSYIEESAYLNSNKHHKLVTIFDAERPSLIDRVRPDVSTLQQEMSTGMKMSTGMAHPAECPGQKPVECIDVFDELSEQLGLTVQEIKDLVSDEDNFKDLCNLVDKNGMFSNEGAPSQGAAANNVPVPQVMNSNNSQGDGGLHCINGGRNSCPDSQSMHGIDKDQDRPDHEAAYYDGPPVNSASPLFALAQGTQLESPIGVGEKKKKNIMEGRKKRHASVRQQEEKQSKDRQCNLINRKEKKREQDIQKGLKNLLRKLPANVKGYRSSKHTQNAIMSSTCDHLNDLKRDMQMNSHAEPDHQKGSNTEKVEAEGAHYELPLGSTEEGNNQDLSSDTKLSKKRYLHFKMKYQQHLENIYPNIGTEQTKRLVNAKWDSMRLDEKQLYINGCHHRELTEQDNDDSSLKYSTRPLFPKSTDGMAETGSNRLRDWQYLQTLKEQTEKRQTPQWIMGAVKTWRNRKRWRRKKCRSGLKQEGSISVRNWVQCDRCNKWRKLPLGTSLDTLPEQWFCEMNPHPLNMGCAVPEQPMGEDGVAPENREDE</sequence>
<evidence type="ECO:0000256" key="1">
    <source>
        <dbReference type="ARBA" id="ARBA00022723"/>
    </source>
</evidence>
<keyword evidence="3" id="KW-0862">Zinc</keyword>
<evidence type="ECO:0000313" key="7">
    <source>
        <dbReference type="Proteomes" id="UP001318040"/>
    </source>
</evidence>
<feature type="region of interest" description="Disordered" evidence="4">
    <location>
        <begin position="710"/>
        <end position="735"/>
    </location>
</feature>
<evidence type="ECO:0000259" key="6">
    <source>
        <dbReference type="PROSITE" id="PS51050"/>
    </source>
</evidence>
<feature type="region of interest" description="Disordered" evidence="4">
    <location>
        <begin position="515"/>
        <end position="546"/>
    </location>
</feature>
<keyword evidence="1" id="KW-0479">Metal-binding</keyword>
<dbReference type="PROSITE" id="PS51050">
    <property type="entry name" value="ZF_CW"/>
    <property type="match status" value="1"/>
</dbReference>
<dbReference type="KEGG" id="pmrn:116940990"/>
<dbReference type="GO" id="GO:0046983">
    <property type="term" value="F:protein dimerization activity"/>
    <property type="evidence" value="ECO:0007669"/>
    <property type="project" value="InterPro"/>
</dbReference>
<feature type="compositionally biased region" description="Polar residues" evidence="4">
    <location>
        <begin position="463"/>
        <end position="473"/>
    </location>
</feature>
<feature type="compositionally biased region" description="Basic and acidic residues" evidence="4">
    <location>
        <begin position="475"/>
        <end position="487"/>
    </location>
</feature>
<feature type="domain" description="BHLH" evidence="5">
    <location>
        <begin position="546"/>
        <end position="601"/>
    </location>
</feature>
<reference evidence="8" key="1">
    <citation type="submission" date="2025-08" db="UniProtKB">
        <authorList>
            <consortium name="RefSeq"/>
        </authorList>
    </citation>
    <scope>IDENTIFICATION</scope>
    <source>
        <tissue evidence="8">Sperm</tissue>
    </source>
</reference>
<dbReference type="InterPro" id="IPR011124">
    <property type="entry name" value="Znf_CW"/>
</dbReference>
<dbReference type="Proteomes" id="UP001318040">
    <property type="component" value="Chromosome 10"/>
</dbReference>